<dbReference type="GO" id="GO:0008233">
    <property type="term" value="F:peptidase activity"/>
    <property type="evidence" value="ECO:0007669"/>
    <property type="project" value="UniProtKB-KW"/>
</dbReference>
<feature type="domain" description="Peptidase family U32 C-terminal" evidence="4">
    <location>
        <begin position="317"/>
        <end position="370"/>
    </location>
</feature>
<gene>
    <name evidence="5" type="ORF">KH142_04325</name>
</gene>
<dbReference type="InterPro" id="IPR001539">
    <property type="entry name" value="Peptidase_U32"/>
</dbReference>
<dbReference type="Pfam" id="PF01136">
    <property type="entry name" value="Peptidase_U32"/>
    <property type="match status" value="1"/>
</dbReference>
<dbReference type="Pfam" id="PF16325">
    <property type="entry name" value="Peptidase_U32_C"/>
    <property type="match status" value="1"/>
</dbReference>
<evidence type="ECO:0000313" key="6">
    <source>
        <dbReference type="Proteomes" id="UP000727506"/>
    </source>
</evidence>
<dbReference type="PANTHER" id="PTHR30217:SF6">
    <property type="entry name" value="TRNA HYDROXYLATION PROTEIN P"/>
    <property type="match status" value="1"/>
</dbReference>
<dbReference type="PROSITE" id="PS01276">
    <property type="entry name" value="PEPTIDASE_U32"/>
    <property type="match status" value="1"/>
</dbReference>
<evidence type="ECO:0000259" key="4">
    <source>
        <dbReference type="Pfam" id="PF16325"/>
    </source>
</evidence>
<dbReference type="AlphaFoldDB" id="A0A943V002"/>
<evidence type="ECO:0000256" key="1">
    <source>
        <dbReference type="ARBA" id="ARBA00022670"/>
    </source>
</evidence>
<proteinExistence type="inferred from homology"/>
<name>A0A943V002_9ACTN</name>
<sequence length="442" mass="48640">MSMPSSRKTMELLAPAGGWEQLEYAVHFGADAVYLASQRYGMRRRADNFSEDDLPRVVEYAHAHGVDVHVTVNTMMTDADTDDLPRYFGVLEAAGVDAVIVGDMGALAIARSAAPHVAIHLSTQASCMNAEAAKLYASIGVSRIVLAREMSLEAIAEMRWRLPEEIELEAFVHGAMCMAYSGRCLISDHLAGRGANVGHCAQPCRWKYALVEETRPGQYFPVEQDDRGSFIMSSNDMNMLSHLQELADAGVNSVKIEGRAKGAYYVASTVNAYRHVLDGASADAWQAELETTSHRPYSTGFYFGGPGQNQGTVEYARSHQMVARVLGCAAEGDALFRVEVLCRNRFFEGEELEVISPDADVRTVRVENLRWHAAPETDLSDIERDGIGRLVGPDPSCEGGTLVAVGVANRTMERYSFTVLFELHERDILRIRRDGQDVGRVL</sequence>
<comment type="similarity">
    <text evidence="3">Belongs to the peptidase U32 family.</text>
</comment>
<evidence type="ECO:0000256" key="3">
    <source>
        <dbReference type="ARBA" id="ARBA00038374"/>
    </source>
</evidence>
<organism evidence="5 6">
    <name type="scientific">Slackia piriformis</name>
    <dbReference type="NCBI Taxonomy" id="626934"/>
    <lineage>
        <taxon>Bacteria</taxon>
        <taxon>Bacillati</taxon>
        <taxon>Actinomycetota</taxon>
        <taxon>Coriobacteriia</taxon>
        <taxon>Eggerthellales</taxon>
        <taxon>Eggerthellaceae</taxon>
        <taxon>Slackia</taxon>
    </lineage>
</organism>
<comment type="caution">
    <text evidence="5">The sequence shown here is derived from an EMBL/GenBank/DDBJ whole genome shotgun (WGS) entry which is preliminary data.</text>
</comment>
<keyword evidence="1" id="KW-0645">Protease</keyword>
<accession>A0A943V002</accession>
<dbReference type="Proteomes" id="UP000727506">
    <property type="component" value="Unassembled WGS sequence"/>
</dbReference>
<dbReference type="InterPro" id="IPR051454">
    <property type="entry name" value="RNA/ubiquinone_mod_enzymes"/>
</dbReference>
<dbReference type="Gene3D" id="2.40.30.10">
    <property type="entry name" value="Translation factors"/>
    <property type="match status" value="1"/>
</dbReference>
<keyword evidence="2" id="KW-0378">Hydrolase</keyword>
<evidence type="ECO:0000256" key="2">
    <source>
        <dbReference type="ARBA" id="ARBA00022801"/>
    </source>
</evidence>
<dbReference type="PANTHER" id="PTHR30217">
    <property type="entry name" value="PEPTIDASE U32 FAMILY"/>
    <property type="match status" value="1"/>
</dbReference>
<dbReference type="EMBL" id="JAGZSV010000057">
    <property type="protein sequence ID" value="MBS6940701.1"/>
    <property type="molecule type" value="Genomic_DNA"/>
</dbReference>
<reference evidence="5" key="1">
    <citation type="submission" date="2021-02" db="EMBL/GenBank/DDBJ databases">
        <title>Infant gut strain persistence is associated with maternal origin, phylogeny, and functional potential including surface adhesion and iron acquisition.</title>
        <authorList>
            <person name="Lou Y.C."/>
        </authorList>
    </citation>
    <scope>NUCLEOTIDE SEQUENCE</scope>
    <source>
        <strain evidence="5">L2_039_000G1_dasL2_039_000G1_concoct_11</strain>
    </source>
</reference>
<dbReference type="InterPro" id="IPR032525">
    <property type="entry name" value="Peptidase_U32_C"/>
</dbReference>
<evidence type="ECO:0000313" key="5">
    <source>
        <dbReference type="EMBL" id="MBS6940701.1"/>
    </source>
</evidence>
<dbReference type="GO" id="GO:0006508">
    <property type="term" value="P:proteolysis"/>
    <property type="evidence" value="ECO:0007669"/>
    <property type="project" value="UniProtKB-KW"/>
</dbReference>
<protein>
    <submittedName>
        <fullName evidence="5">U32 family peptidase</fullName>
    </submittedName>
</protein>